<dbReference type="AlphaFoldDB" id="A0A6A6J7S3"/>
<comment type="similarity">
    <text evidence="1 3">Belongs to the type-B carboxylesterase/lipase family.</text>
</comment>
<dbReference type="PANTHER" id="PTHR43142">
    <property type="entry name" value="CARBOXYLIC ESTER HYDROLASE"/>
    <property type="match status" value="1"/>
</dbReference>
<sequence>MTVLTTLVVTVAAGFTALSSSSPLESRAAPDVSNAKTSLTLIYQNNLNASDDKNHIGAIILDAVPQADAAAACAALNEKLISKATLQKYEDDFNNALSYQDYAKYSDSERGYYIEGGIVSVGNRVSYSSKSGQRKPLPVLCTQSANNGAANAALVEGTQVTVKAADNTIIGYRNQKSFRFLGIPYADKPQRFKYPVPYSKKGQTIQATAYGSSCAQGSSGSEDCLFLNIQTPYIPKANSKTHLRPVLFYIHGGGFTGGTGSDLGSDGGNLASKEDIVVVTINYRLSTLGFLAIPGTDIKGNFGIADQIAALDWVVAHIAAFGGDPKKITIMGGSAGAGSVRALLGSPKAIGKFQGAIAHSNLGGGVALGLSGDYGTTYSSYYTVEQSYQVAGPQIFAAAGCTSTNMQEQIACLEKVPAAQIVQFDTVARYVVQDGTIVNTPELVLSTRNASTAHVPVIFGITHDDGASFTSYPKTGVASHLEGLQKELGINSTWAQRIIDSNLFPFTSTGNLTLDSFNVSQRVTTDKMFRCVDQATVFAGTQTRAFQKAYYYQLDRTMDGYDPNALGGPRNDDPKNPYFRFHGADGPWLFGNLPRIRDAEDLSSVQLSTSLFGAFVRSGDPNPDLRYLDQRGYGKVVEGVRRFGRWSEVGGGRGREVMVLDWPGRSTGFVDTEQCAWLGYPLDYYLKGGV</sequence>
<dbReference type="RefSeq" id="XP_033650169.1">
    <property type="nucleotide sequence ID" value="XM_033797170.1"/>
</dbReference>
<feature type="chain" id="PRO_5025714810" description="Carboxylic ester hydrolase" evidence="3">
    <location>
        <begin position="22"/>
        <end position="690"/>
    </location>
</feature>
<feature type="domain" description="Carboxylesterase type B" evidence="4">
    <location>
        <begin position="172"/>
        <end position="623"/>
    </location>
</feature>
<dbReference type="Pfam" id="PF00135">
    <property type="entry name" value="COesterase"/>
    <property type="match status" value="1"/>
</dbReference>
<dbReference type="InterPro" id="IPR029058">
    <property type="entry name" value="AB_hydrolase_fold"/>
</dbReference>
<dbReference type="Proteomes" id="UP000800097">
    <property type="component" value="Unassembled WGS sequence"/>
</dbReference>
<dbReference type="EMBL" id="ML986518">
    <property type="protein sequence ID" value="KAF2272630.1"/>
    <property type="molecule type" value="Genomic_DNA"/>
</dbReference>
<dbReference type="SUPFAM" id="SSF53474">
    <property type="entry name" value="alpha/beta-Hydrolases"/>
    <property type="match status" value="1"/>
</dbReference>
<organism evidence="5 6">
    <name type="scientific">Westerdykella ornata</name>
    <dbReference type="NCBI Taxonomy" id="318751"/>
    <lineage>
        <taxon>Eukaryota</taxon>
        <taxon>Fungi</taxon>
        <taxon>Dikarya</taxon>
        <taxon>Ascomycota</taxon>
        <taxon>Pezizomycotina</taxon>
        <taxon>Dothideomycetes</taxon>
        <taxon>Pleosporomycetidae</taxon>
        <taxon>Pleosporales</taxon>
        <taxon>Sporormiaceae</taxon>
        <taxon>Westerdykella</taxon>
    </lineage>
</organism>
<keyword evidence="3" id="KW-0732">Signal</keyword>
<dbReference type="GO" id="GO:0016787">
    <property type="term" value="F:hydrolase activity"/>
    <property type="evidence" value="ECO:0007669"/>
    <property type="project" value="UniProtKB-KW"/>
</dbReference>
<dbReference type="OrthoDB" id="408631at2759"/>
<accession>A0A6A6J7S3</accession>
<evidence type="ECO:0000256" key="3">
    <source>
        <dbReference type="RuleBase" id="RU361235"/>
    </source>
</evidence>
<dbReference type="Gene3D" id="3.40.50.1820">
    <property type="entry name" value="alpha/beta hydrolase"/>
    <property type="match status" value="1"/>
</dbReference>
<gene>
    <name evidence="5" type="ORF">EI97DRAFT_425827</name>
</gene>
<dbReference type="PANTHER" id="PTHR43142:SF3">
    <property type="entry name" value="PUTATIVE (AFU_ORTHOLOGUE AFUA_3G09070)-RELATED"/>
    <property type="match status" value="1"/>
</dbReference>
<proteinExistence type="inferred from homology"/>
<dbReference type="InterPro" id="IPR019826">
    <property type="entry name" value="Carboxylesterase_B_AS"/>
</dbReference>
<reference evidence="5" key="1">
    <citation type="journal article" date="2020" name="Stud. Mycol.">
        <title>101 Dothideomycetes genomes: a test case for predicting lifestyles and emergence of pathogens.</title>
        <authorList>
            <person name="Haridas S."/>
            <person name="Albert R."/>
            <person name="Binder M."/>
            <person name="Bloem J."/>
            <person name="Labutti K."/>
            <person name="Salamov A."/>
            <person name="Andreopoulos B."/>
            <person name="Baker S."/>
            <person name="Barry K."/>
            <person name="Bills G."/>
            <person name="Bluhm B."/>
            <person name="Cannon C."/>
            <person name="Castanera R."/>
            <person name="Culley D."/>
            <person name="Daum C."/>
            <person name="Ezra D."/>
            <person name="Gonzalez J."/>
            <person name="Henrissat B."/>
            <person name="Kuo A."/>
            <person name="Liang C."/>
            <person name="Lipzen A."/>
            <person name="Lutzoni F."/>
            <person name="Magnuson J."/>
            <person name="Mondo S."/>
            <person name="Nolan M."/>
            <person name="Ohm R."/>
            <person name="Pangilinan J."/>
            <person name="Park H.-J."/>
            <person name="Ramirez L."/>
            <person name="Alfaro M."/>
            <person name="Sun H."/>
            <person name="Tritt A."/>
            <person name="Yoshinaga Y."/>
            <person name="Zwiers L.-H."/>
            <person name="Turgeon B."/>
            <person name="Goodwin S."/>
            <person name="Spatafora J."/>
            <person name="Crous P."/>
            <person name="Grigoriev I."/>
        </authorList>
    </citation>
    <scope>NUCLEOTIDE SEQUENCE</scope>
    <source>
        <strain evidence="5">CBS 379.55</strain>
    </source>
</reference>
<evidence type="ECO:0000313" key="6">
    <source>
        <dbReference type="Proteomes" id="UP000800097"/>
    </source>
</evidence>
<dbReference type="EC" id="3.1.1.-" evidence="3"/>
<protein>
    <recommendedName>
        <fullName evidence="3">Carboxylic ester hydrolase</fullName>
        <ecNumber evidence="3">3.1.1.-</ecNumber>
    </recommendedName>
</protein>
<name>A0A6A6J7S3_WESOR</name>
<keyword evidence="2 3" id="KW-0378">Hydrolase</keyword>
<evidence type="ECO:0000259" key="4">
    <source>
        <dbReference type="Pfam" id="PF00135"/>
    </source>
</evidence>
<dbReference type="PROSITE" id="PS00122">
    <property type="entry name" value="CARBOXYLESTERASE_B_1"/>
    <property type="match status" value="1"/>
</dbReference>
<keyword evidence="6" id="KW-1185">Reference proteome</keyword>
<dbReference type="InterPro" id="IPR002018">
    <property type="entry name" value="CarbesteraseB"/>
</dbReference>
<feature type="signal peptide" evidence="3">
    <location>
        <begin position="1"/>
        <end position="21"/>
    </location>
</feature>
<evidence type="ECO:0000313" key="5">
    <source>
        <dbReference type="EMBL" id="KAF2272630.1"/>
    </source>
</evidence>
<dbReference type="GeneID" id="54550345"/>
<evidence type="ECO:0000256" key="1">
    <source>
        <dbReference type="ARBA" id="ARBA00005964"/>
    </source>
</evidence>
<evidence type="ECO:0000256" key="2">
    <source>
        <dbReference type="ARBA" id="ARBA00022801"/>
    </source>
</evidence>